<accession>A0ACB0I8H5</accession>
<keyword evidence="2" id="KW-1185">Reference proteome</keyword>
<comment type="caution">
    <text evidence="1">The sequence shown here is derived from an EMBL/GenBank/DDBJ whole genome shotgun (WGS) entry which is preliminary data.</text>
</comment>
<dbReference type="EMBL" id="CASHSV030000001">
    <property type="protein sequence ID" value="CAJ2628228.1"/>
    <property type="molecule type" value="Genomic_DNA"/>
</dbReference>
<reference evidence="1" key="1">
    <citation type="submission" date="2023-10" db="EMBL/GenBank/DDBJ databases">
        <authorList>
            <person name="Rodriguez Cubillos JULIANA M."/>
            <person name="De Vega J."/>
        </authorList>
    </citation>
    <scope>NUCLEOTIDE SEQUENCE</scope>
</reference>
<sequence>MDPFVHVHKGDILQKNLSGLKDCVLHLGPDSYHKKILETFQRFHNALIFENNKIISSIHPSLFLECTLSEQEESSIDKERLEKLILNHNACVKTRFLVEFVSLYSASEKVLVFSQFFHPLSLIIDQ</sequence>
<protein>
    <submittedName>
        <fullName evidence="1">Uncharacterized protein</fullName>
    </submittedName>
</protein>
<gene>
    <name evidence="1" type="ORF">MILVUS5_LOCUS511</name>
</gene>
<evidence type="ECO:0000313" key="2">
    <source>
        <dbReference type="Proteomes" id="UP001177021"/>
    </source>
</evidence>
<proteinExistence type="predicted"/>
<evidence type="ECO:0000313" key="1">
    <source>
        <dbReference type="EMBL" id="CAJ2628228.1"/>
    </source>
</evidence>
<organism evidence="1 2">
    <name type="scientific">Trifolium pratense</name>
    <name type="common">Red clover</name>
    <dbReference type="NCBI Taxonomy" id="57577"/>
    <lineage>
        <taxon>Eukaryota</taxon>
        <taxon>Viridiplantae</taxon>
        <taxon>Streptophyta</taxon>
        <taxon>Embryophyta</taxon>
        <taxon>Tracheophyta</taxon>
        <taxon>Spermatophyta</taxon>
        <taxon>Magnoliopsida</taxon>
        <taxon>eudicotyledons</taxon>
        <taxon>Gunneridae</taxon>
        <taxon>Pentapetalae</taxon>
        <taxon>rosids</taxon>
        <taxon>fabids</taxon>
        <taxon>Fabales</taxon>
        <taxon>Fabaceae</taxon>
        <taxon>Papilionoideae</taxon>
        <taxon>50 kb inversion clade</taxon>
        <taxon>NPAAA clade</taxon>
        <taxon>Hologalegina</taxon>
        <taxon>IRL clade</taxon>
        <taxon>Trifolieae</taxon>
        <taxon>Trifolium</taxon>
    </lineage>
</organism>
<name>A0ACB0I8H5_TRIPR</name>
<dbReference type="Proteomes" id="UP001177021">
    <property type="component" value="Unassembled WGS sequence"/>
</dbReference>